<dbReference type="EMBL" id="BAZW01000001">
    <property type="protein sequence ID" value="GAO28071.1"/>
    <property type="molecule type" value="Genomic_DNA"/>
</dbReference>
<gene>
    <name evidence="2" type="ORF">JCM15548_129</name>
</gene>
<evidence type="ECO:0000313" key="3">
    <source>
        <dbReference type="Proteomes" id="UP000032900"/>
    </source>
</evidence>
<dbReference type="InterPro" id="IPR015421">
    <property type="entry name" value="PyrdxlP-dep_Trfase_major"/>
</dbReference>
<dbReference type="RefSeq" id="WP_062121977.1">
    <property type="nucleotide sequence ID" value="NZ_BAZW01000001.1"/>
</dbReference>
<feature type="domain" description="Aminotransferase class I/classII large" evidence="1">
    <location>
        <begin position="17"/>
        <end position="113"/>
    </location>
</feature>
<sequence>MLHGHGNDLHHQRFEIKADFSSNVVPGGMPEALKEYLADQLHLLENYPESDAAGAALAIARHHVIDPVQVIATNGSTEAFYLVAQLFREQASLILTPSFAEYEDAARCHRHRLTFWSHQQLKSRRTDDFNAVCSPTPTTPMAVPGNPRPLRTCVHKTPKPISSLMNLTPIFVPPPNRSSKHPCPPT</sequence>
<dbReference type="Gene3D" id="3.40.640.10">
    <property type="entry name" value="Type I PLP-dependent aspartate aminotransferase-like (Major domain)"/>
    <property type="match status" value="1"/>
</dbReference>
<accession>A0A0E9LSF1</accession>
<keyword evidence="3" id="KW-1185">Reference proteome</keyword>
<organism evidence="2 3">
    <name type="scientific">Geofilum rubicundum JCM 15548</name>
    <dbReference type="NCBI Taxonomy" id="1236989"/>
    <lineage>
        <taxon>Bacteria</taxon>
        <taxon>Pseudomonadati</taxon>
        <taxon>Bacteroidota</taxon>
        <taxon>Bacteroidia</taxon>
        <taxon>Marinilabiliales</taxon>
        <taxon>Marinilabiliaceae</taxon>
        <taxon>Geofilum</taxon>
    </lineage>
</organism>
<dbReference type="SUPFAM" id="SSF53383">
    <property type="entry name" value="PLP-dependent transferases"/>
    <property type="match status" value="1"/>
</dbReference>
<dbReference type="Pfam" id="PF00155">
    <property type="entry name" value="Aminotran_1_2"/>
    <property type="match status" value="1"/>
</dbReference>
<dbReference type="Gene3D" id="3.90.1150.10">
    <property type="entry name" value="Aspartate Aminotransferase, domain 1"/>
    <property type="match status" value="1"/>
</dbReference>
<dbReference type="InterPro" id="IPR004839">
    <property type="entry name" value="Aminotransferase_I/II_large"/>
</dbReference>
<evidence type="ECO:0000313" key="2">
    <source>
        <dbReference type="EMBL" id="GAO28071.1"/>
    </source>
</evidence>
<dbReference type="AlphaFoldDB" id="A0A0E9LSF1"/>
<proteinExistence type="predicted"/>
<comment type="caution">
    <text evidence="2">The sequence shown here is derived from an EMBL/GenBank/DDBJ whole genome shotgun (WGS) entry which is preliminary data.</text>
</comment>
<evidence type="ECO:0000259" key="1">
    <source>
        <dbReference type="Pfam" id="PF00155"/>
    </source>
</evidence>
<dbReference type="GO" id="GO:0030170">
    <property type="term" value="F:pyridoxal phosphate binding"/>
    <property type="evidence" value="ECO:0007669"/>
    <property type="project" value="InterPro"/>
</dbReference>
<reference evidence="2 3" key="1">
    <citation type="journal article" date="2015" name="Microbes Environ.">
        <title>Distribution and evolution of nitrogen fixation genes in the phylum bacteroidetes.</title>
        <authorList>
            <person name="Inoue J."/>
            <person name="Oshima K."/>
            <person name="Suda W."/>
            <person name="Sakamoto M."/>
            <person name="Iino T."/>
            <person name="Noda S."/>
            <person name="Hongoh Y."/>
            <person name="Hattori M."/>
            <person name="Ohkuma M."/>
        </authorList>
    </citation>
    <scope>NUCLEOTIDE SEQUENCE [LARGE SCALE GENOMIC DNA]</scope>
    <source>
        <strain evidence="2">JCM 15548</strain>
    </source>
</reference>
<protein>
    <submittedName>
        <fullName evidence="2">L-threonine 3-O-phosphate decarboxylase</fullName>
    </submittedName>
</protein>
<dbReference type="InterPro" id="IPR015422">
    <property type="entry name" value="PyrdxlP-dep_Trfase_small"/>
</dbReference>
<dbReference type="Proteomes" id="UP000032900">
    <property type="component" value="Unassembled WGS sequence"/>
</dbReference>
<dbReference type="InterPro" id="IPR015424">
    <property type="entry name" value="PyrdxlP-dep_Trfase"/>
</dbReference>
<name>A0A0E9LSF1_9BACT</name>
<dbReference type="STRING" id="1236989.JCM15548_129"/>